<feature type="transmembrane region" description="Helical" evidence="1">
    <location>
        <begin position="101"/>
        <end position="119"/>
    </location>
</feature>
<dbReference type="EMBL" id="CAEZSR010000007">
    <property type="protein sequence ID" value="CAB4542285.1"/>
    <property type="molecule type" value="Genomic_DNA"/>
</dbReference>
<accession>A0A6J6BU23</accession>
<reference evidence="2" key="1">
    <citation type="submission" date="2020-05" db="EMBL/GenBank/DDBJ databases">
        <authorList>
            <person name="Chiriac C."/>
            <person name="Salcher M."/>
            <person name="Ghai R."/>
            <person name="Kavagutti S V."/>
        </authorList>
    </citation>
    <scope>NUCLEOTIDE SEQUENCE</scope>
</reference>
<gene>
    <name evidence="2" type="ORF">UFOPK1493_00397</name>
</gene>
<dbReference type="AlphaFoldDB" id="A0A6J6BU23"/>
<organism evidence="2">
    <name type="scientific">freshwater metagenome</name>
    <dbReference type="NCBI Taxonomy" id="449393"/>
    <lineage>
        <taxon>unclassified sequences</taxon>
        <taxon>metagenomes</taxon>
        <taxon>ecological metagenomes</taxon>
    </lineage>
</organism>
<keyword evidence="1" id="KW-0812">Transmembrane</keyword>
<feature type="transmembrane region" description="Helical" evidence="1">
    <location>
        <begin position="6"/>
        <end position="23"/>
    </location>
</feature>
<protein>
    <submittedName>
        <fullName evidence="2">Unannotated protein</fullName>
    </submittedName>
</protein>
<sequence>MRAFLTGPLVRLFPVGLCVLAMQRTFLTELKVMDVVLQIVLALAAGAGAGAGPERGAIAGFTLGLMYDLATGSPLGLTALVYALAGFVAGYVLTFTPTPPWWLASLFVGIGAAVGETAAPAARALIGQDGWFTSQLFTIVPVVTVFALVISPLVVPLGRWCMCVKRPKWKAMHE</sequence>
<proteinExistence type="predicted"/>
<evidence type="ECO:0000256" key="1">
    <source>
        <dbReference type="SAM" id="Phobius"/>
    </source>
</evidence>
<feature type="transmembrane region" description="Helical" evidence="1">
    <location>
        <begin position="139"/>
        <end position="162"/>
    </location>
</feature>
<keyword evidence="1" id="KW-1133">Transmembrane helix</keyword>
<keyword evidence="1" id="KW-0472">Membrane</keyword>
<name>A0A6J6BU23_9ZZZZ</name>
<evidence type="ECO:0000313" key="2">
    <source>
        <dbReference type="EMBL" id="CAB4542285.1"/>
    </source>
</evidence>
<feature type="transmembrane region" description="Helical" evidence="1">
    <location>
        <begin position="73"/>
        <end position="94"/>
    </location>
</feature>